<reference evidence="2 3" key="1">
    <citation type="journal article" date="2016" name="Nat. Commun.">
        <title>Thousands of microbial genomes shed light on interconnected biogeochemical processes in an aquifer system.</title>
        <authorList>
            <person name="Anantharaman K."/>
            <person name="Brown C.T."/>
            <person name="Hug L.A."/>
            <person name="Sharon I."/>
            <person name="Castelle C.J."/>
            <person name="Probst A.J."/>
            <person name="Thomas B.C."/>
            <person name="Singh A."/>
            <person name="Wilkins M.J."/>
            <person name="Karaoz U."/>
            <person name="Brodie E.L."/>
            <person name="Williams K.H."/>
            <person name="Hubbard S.S."/>
            <person name="Banfield J.F."/>
        </authorList>
    </citation>
    <scope>NUCLEOTIDE SEQUENCE [LARGE SCALE GENOMIC DNA]</scope>
</reference>
<sequence>MDNLSVIIPFYNEEKTLPRVLKKVLKQGVLEIIAVDDGSEDKSVDILENFLSSNPNLKLRVKIVRHKVNLGKGAAILSGLKKSKGQYVLIQDADLEYNPGDYRKLLEPIIKGDAQFVIGNRWQAKKRGYLLAQLGNRYMNLLTNLLFGCNLGDSYSGYKIGPTSVWKKLSLESPGFEIEAEITAKLAGEGYKILEVPIDYRPRTFSEGKKINWKDVIKGTATLLRIRFKDGIYKTQ</sequence>
<comment type="caution">
    <text evidence="2">The sequence shown here is derived from an EMBL/GenBank/DDBJ whole genome shotgun (WGS) entry which is preliminary data.</text>
</comment>
<dbReference type="InterPro" id="IPR029044">
    <property type="entry name" value="Nucleotide-diphossugar_trans"/>
</dbReference>
<gene>
    <name evidence="2" type="ORF">A3E45_00505</name>
</gene>
<dbReference type="InterPro" id="IPR050256">
    <property type="entry name" value="Glycosyltransferase_2"/>
</dbReference>
<dbReference type="Pfam" id="PF00535">
    <property type="entry name" value="Glycos_transf_2"/>
    <property type="match status" value="1"/>
</dbReference>
<dbReference type="CDD" id="cd04179">
    <property type="entry name" value="DPM_DPG-synthase_like"/>
    <property type="match status" value="1"/>
</dbReference>
<dbReference type="EMBL" id="MFDH01000018">
    <property type="protein sequence ID" value="OGE35763.1"/>
    <property type="molecule type" value="Genomic_DNA"/>
</dbReference>
<name>A0A1F5K456_9BACT</name>
<dbReference type="Proteomes" id="UP000176405">
    <property type="component" value="Unassembled WGS sequence"/>
</dbReference>
<dbReference type="PANTHER" id="PTHR48090">
    <property type="entry name" value="UNDECAPRENYL-PHOSPHATE 4-DEOXY-4-FORMAMIDO-L-ARABINOSE TRANSFERASE-RELATED"/>
    <property type="match status" value="1"/>
</dbReference>
<dbReference type="STRING" id="1797780.A3E45_00505"/>
<proteinExistence type="predicted"/>
<dbReference type="InterPro" id="IPR001173">
    <property type="entry name" value="Glyco_trans_2-like"/>
</dbReference>
<accession>A0A1F5K456</accession>
<organism evidence="2 3">
    <name type="scientific">Candidatus Daviesbacteria bacterium RIFCSPHIGHO2_12_FULL_43_11</name>
    <dbReference type="NCBI Taxonomy" id="1797780"/>
    <lineage>
        <taxon>Bacteria</taxon>
        <taxon>Candidatus Daviesiibacteriota</taxon>
    </lineage>
</organism>
<evidence type="ECO:0000313" key="3">
    <source>
        <dbReference type="Proteomes" id="UP000176405"/>
    </source>
</evidence>
<protein>
    <recommendedName>
        <fullName evidence="1">Glycosyltransferase 2-like domain-containing protein</fullName>
    </recommendedName>
</protein>
<evidence type="ECO:0000313" key="2">
    <source>
        <dbReference type="EMBL" id="OGE35763.1"/>
    </source>
</evidence>
<feature type="domain" description="Glycosyltransferase 2-like" evidence="1">
    <location>
        <begin position="5"/>
        <end position="159"/>
    </location>
</feature>
<dbReference type="SUPFAM" id="SSF53448">
    <property type="entry name" value="Nucleotide-diphospho-sugar transferases"/>
    <property type="match status" value="1"/>
</dbReference>
<dbReference type="AlphaFoldDB" id="A0A1F5K456"/>
<dbReference type="PANTHER" id="PTHR48090:SF7">
    <property type="entry name" value="RFBJ PROTEIN"/>
    <property type="match status" value="1"/>
</dbReference>
<dbReference type="Gene3D" id="3.90.550.10">
    <property type="entry name" value="Spore Coat Polysaccharide Biosynthesis Protein SpsA, Chain A"/>
    <property type="match status" value="1"/>
</dbReference>
<evidence type="ECO:0000259" key="1">
    <source>
        <dbReference type="Pfam" id="PF00535"/>
    </source>
</evidence>